<feature type="transmembrane region" description="Helical" evidence="8">
    <location>
        <begin position="85"/>
        <end position="104"/>
    </location>
</feature>
<dbReference type="RefSeq" id="WP_160802220.1">
    <property type="nucleotide sequence ID" value="NZ_WUUL01000010.1"/>
</dbReference>
<keyword evidence="6 8" id="KW-1133">Transmembrane helix</keyword>
<dbReference type="AlphaFoldDB" id="A0A6I4VY19"/>
<protein>
    <submittedName>
        <fullName evidence="10">Methionine ABC transporter permease MetI</fullName>
    </submittedName>
</protein>
<proteinExistence type="inferred from homology"/>
<evidence type="ECO:0000256" key="2">
    <source>
        <dbReference type="ARBA" id="ARBA00007069"/>
    </source>
</evidence>
<evidence type="ECO:0000256" key="3">
    <source>
        <dbReference type="ARBA" id="ARBA00022448"/>
    </source>
</evidence>
<evidence type="ECO:0000313" key="11">
    <source>
        <dbReference type="Proteomes" id="UP000430692"/>
    </source>
</evidence>
<accession>A0A6I4VY19</accession>
<comment type="subcellular location">
    <subcellularLocation>
        <location evidence="1 8">Cell membrane</location>
        <topology evidence="1 8">Multi-pass membrane protein</topology>
    </subcellularLocation>
</comment>
<keyword evidence="3 8" id="KW-0813">Transport</keyword>
<feature type="domain" description="ABC transmembrane type-1" evidence="9">
    <location>
        <begin position="16"/>
        <end position="207"/>
    </location>
</feature>
<evidence type="ECO:0000256" key="4">
    <source>
        <dbReference type="ARBA" id="ARBA00022475"/>
    </source>
</evidence>
<evidence type="ECO:0000256" key="6">
    <source>
        <dbReference type="ARBA" id="ARBA00022989"/>
    </source>
</evidence>
<dbReference type="PANTHER" id="PTHR30450">
    <property type="entry name" value="ABC TRANSPORTER PERMEASE"/>
    <property type="match status" value="1"/>
</dbReference>
<dbReference type="NCBIfam" id="NF008049">
    <property type="entry name" value="PRK10782.1"/>
    <property type="match status" value="1"/>
</dbReference>
<dbReference type="Gene3D" id="1.10.3720.10">
    <property type="entry name" value="MetI-like"/>
    <property type="match status" value="1"/>
</dbReference>
<dbReference type="GO" id="GO:0005886">
    <property type="term" value="C:plasma membrane"/>
    <property type="evidence" value="ECO:0007669"/>
    <property type="project" value="UniProtKB-SubCell"/>
</dbReference>
<evidence type="ECO:0000256" key="8">
    <source>
        <dbReference type="RuleBase" id="RU363032"/>
    </source>
</evidence>
<evidence type="ECO:0000256" key="7">
    <source>
        <dbReference type="ARBA" id="ARBA00023136"/>
    </source>
</evidence>
<dbReference type="InterPro" id="IPR000515">
    <property type="entry name" value="MetI-like"/>
</dbReference>
<evidence type="ECO:0000256" key="5">
    <source>
        <dbReference type="ARBA" id="ARBA00022692"/>
    </source>
</evidence>
<sequence length="220" mass="23548">MAFDWAVFWPQLIDGILATLIMVIVSLAFSVLIGFPLGVVLVVTRPGHILENRIVYAILSTIINIFRSVPFIILLVAIIPFTRLVTGSSIGTAAAIVPLIFYAAPYVGRLVENSLLEVEPGVVEAAQAMGATPWQIIWRFLLPEALSSLFLAATIATIGLIGASAMAGAVGGGGLGDLAITYGYNQFEVRVIVITVVLLIIFVQLVQSLGNYLAQVVRRK</sequence>
<reference evidence="10 11" key="1">
    <citation type="submission" date="2019-12" db="EMBL/GenBank/DDBJ databases">
        <title>Whole-genome analyses of novel actinobacteria.</title>
        <authorList>
            <person name="Sahin N."/>
            <person name="Saygin H."/>
        </authorList>
    </citation>
    <scope>NUCLEOTIDE SEQUENCE [LARGE SCALE GENOMIC DNA]</scope>
    <source>
        <strain evidence="10 11">KC615</strain>
    </source>
</reference>
<evidence type="ECO:0000256" key="1">
    <source>
        <dbReference type="ARBA" id="ARBA00004651"/>
    </source>
</evidence>
<dbReference type="InterPro" id="IPR035906">
    <property type="entry name" value="MetI-like_sf"/>
</dbReference>
<feature type="transmembrane region" description="Helical" evidence="8">
    <location>
        <begin position="55"/>
        <end position="79"/>
    </location>
</feature>
<comment type="caution">
    <text evidence="10">The sequence shown here is derived from an EMBL/GenBank/DDBJ whole genome shotgun (WGS) entry which is preliminary data.</text>
</comment>
<evidence type="ECO:0000259" key="9">
    <source>
        <dbReference type="PROSITE" id="PS50928"/>
    </source>
</evidence>
<feature type="transmembrane region" description="Helical" evidence="8">
    <location>
        <begin position="149"/>
        <end position="171"/>
    </location>
</feature>
<keyword evidence="11" id="KW-1185">Reference proteome</keyword>
<dbReference type="SUPFAM" id="SSF161098">
    <property type="entry name" value="MetI-like"/>
    <property type="match status" value="1"/>
</dbReference>
<organism evidence="10 11">
    <name type="scientific">Shimazuella alba</name>
    <dbReference type="NCBI Taxonomy" id="2690964"/>
    <lineage>
        <taxon>Bacteria</taxon>
        <taxon>Bacillati</taxon>
        <taxon>Bacillota</taxon>
        <taxon>Bacilli</taxon>
        <taxon>Bacillales</taxon>
        <taxon>Thermoactinomycetaceae</taxon>
        <taxon>Shimazuella</taxon>
    </lineage>
</organism>
<dbReference type="FunFam" id="1.10.3720.10:FF:000002">
    <property type="entry name" value="D-methionine ABC transporter permease MetI"/>
    <property type="match status" value="1"/>
</dbReference>
<dbReference type="EMBL" id="WUUL01000010">
    <property type="protein sequence ID" value="MXQ54865.1"/>
    <property type="molecule type" value="Genomic_DNA"/>
</dbReference>
<dbReference type="PROSITE" id="PS50928">
    <property type="entry name" value="ABC_TM1"/>
    <property type="match status" value="1"/>
</dbReference>
<dbReference type="InterPro" id="IPR051322">
    <property type="entry name" value="AA_ABC_Transporter_Permease"/>
</dbReference>
<dbReference type="GO" id="GO:0048473">
    <property type="term" value="P:D-methionine transmembrane transport"/>
    <property type="evidence" value="ECO:0007669"/>
    <property type="project" value="TreeGrafter"/>
</dbReference>
<evidence type="ECO:0000313" key="10">
    <source>
        <dbReference type="EMBL" id="MXQ54865.1"/>
    </source>
</evidence>
<gene>
    <name evidence="10" type="primary">metI</name>
    <name evidence="10" type="ORF">GSM42_14300</name>
</gene>
<keyword evidence="5 8" id="KW-0812">Transmembrane</keyword>
<dbReference type="PANTHER" id="PTHR30450:SF14">
    <property type="entry name" value="TRANSPORTER, PERMEASE PROTEIN, PUTATIVE-RELATED"/>
    <property type="match status" value="1"/>
</dbReference>
<name>A0A6I4VY19_9BACL</name>
<dbReference type="Pfam" id="PF00528">
    <property type="entry name" value="BPD_transp_1"/>
    <property type="match status" value="1"/>
</dbReference>
<keyword evidence="4" id="KW-1003">Cell membrane</keyword>
<dbReference type="Proteomes" id="UP000430692">
    <property type="component" value="Unassembled WGS sequence"/>
</dbReference>
<dbReference type="CDD" id="cd06261">
    <property type="entry name" value="TM_PBP2"/>
    <property type="match status" value="1"/>
</dbReference>
<feature type="transmembrane region" description="Helical" evidence="8">
    <location>
        <begin position="20"/>
        <end position="43"/>
    </location>
</feature>
<keyword evidence="7 8" id="KW-0472">Membrane</keyword>
<feature type="transmembrane region" description="Helical" evidence="8">
    <location>
        <begin position="191"/>
        <end position="214"/>
    </location>
</feature>
<comment type="similarity">
    <text evidence="2">Belongs to the binding-protein-dependent transport system permease family. CysTW subfamily.</text>
</comment>